<dbReference type="GO" id="GO:0030246">
    <property type="term" value="F:carbohydrate binding"/>
    <property type="evidence" value="ECO:0007669"/>
    <property type="project" value="TreeGrafter"/>
</dbReference>
<gene>
    <name evidence="4" type="primary">gckr</name>
</gene>
<dbReference type="InterPro" id="IPR005486">
    <property type="entry name" value="Glucokinase_regulatory_CS"/>
</dbReference>
<evidence type="ECO:0000256" key="1">
    <source>
        <dbReference type="ARBA" id="ARBA00023277"/>
    </source>
</evidence>
<dbReference type="GO" id="GO:0004857">
    <property type="term" value="F:enzyme inhibitor activity"/>
    <property type="evidence" value="ECO:0007669"/>
    <property type="project" value="TreeGrafter"/>
</dbReference>
<keyword evidence="1" id="KW-0119">Carbohydrate metabolism</keyword>
<feature type="domain" description="SIS" evidence="2">
    <location>
        <begin position="311"/>
        <end position="462"/>
    </location>
</feature>
<accession>A0A6J2VU51</accession>
<dbReference type="OrthoDB" id="311172at2759"/>
<dbReference type="InterPro" id="IPR046348">
    <property type="entry name" value="SIS_dom_sf"/>
</dbReference>
<dbReference type="GO" id="GO:0005654">
    <property type="term" value="C:nucleoplasm"/>
    <property type="evidence" value="ECO:0007669"/>
    <property type="project" value="TreeGrafter"/>
</dbReference>
<dbReference type="GO" id="GO:0019899">
    <property type="term" value="F:enzyme binding"/>
    <property type="evidence" value="ECO:0007669"/>
    <property type="project" value="TreeGrafter"/>
</dbReference>
<dbReference type="InterPro" id="IPR001347">
    <property type="entry name" value="SIS_dom"/>
</dbReference>
<evidence type="ECO:0000313" key="4">
    <source>
        <dbReference type="RefSeq" id="XP_030635264.1"/>
    </source>
</evidence>
<dbReference type="PROSITE" id="PS51464">
    <property type="entry name" value="SIS"/>
    <property type="match status" value="2"/>
</dbReference>
<dbReference type="PANTHER" id="PTHR10088:SF4">
    <property type="entry name" value="GLUCOKINASE REGULATORY PROTEIN"/>
    <property type="match status" value="1"/>
</dbReference>
<dbReference type="FunFam" id="1.10.8.1080:FF:000002">
    <property type="entry name" value="Glucokinase regulatory protein"/>
    <property type="match status" value="1"/>
</dbReference>
<name>A0A6J2VU51_CHACN</name>
<dbReference type="CTD" id="2646"/>
<feature type="domain" description="SIS" evidence="2">
    <location>
        <begin position="82"/>
        <end position="274"/>
    </location>
</feature>
<dbReference type="GO" id="GO:0005829">
    <property type="term" value="C:cytosol"/>
    <property type="evidence" value="ECO:0007669"/>
    <property type="project" value="TreeGrafter"/>
</dbReference>
<dbReference type="Pfam" id="PF22645">
    <property type="entry name" value="GKRP_SIS_N"/>
    <property type="match status" value="1"/>
</dbReference>
<reference evidence="4" key="1">
    <citation type="submission" date="2025-08" db="UniProtKB">
        <authorList>
            <consortium name="RefSeq"/>
        </authorList>
    </citation>
    <scope>IDENTIFICATION</scope>
</reference>
<dbReference type="GO" id="GO:0042593">
    <property type="term" value="P:glucose homeostasis"/>
    <property type="evidence" value="ECO:0007669"/>
    <property type="project" value="TreeGrafter"/>
</dbReference>
<dbReference type="Gene3D" id="3.40.50.10490">
    <property type="entry name" value="Glucose-6-phosphate isomerase like protein, domain 1"/>
    <property type="match status" value="1"/>
</dbReference>
<dbReference type="PROSITE" id="PS01272">
    <property type="entry name" value="GCKR"/>
    <property type="match status" value="1"/>
</dbReference>
<dbReference type="GO" id="GO:0070095">
    <property type="term" value="F:fructose-6-phosphate binding"/>
    <property type="evidence" value="ECO:0007669"/>
    <property type="project" value="TreeGrafter"/>
</dbReference>
<dbReference type="PANTHER" id="PTHR10088">
    <property type="entry name" value="GLUCOKINASE REGULATORY PROTEIN"/>
    <property type="match status" value="1"/>
</dbReference>
<keyword evidence="3" id="KW-1185">Reference proteome</keyword>
<dbReference type="InParanoid" id="A0A6J2VU51"/>
<dbReference type="FunFam" id="3.40.50.12620:FF:000001">
    <property type="entry name" value="Glucokinase regulatory protein"/>
    <property type="match status" value="1"/>
</dbReference>
<dbReference type="GeneID" id="115816089"/>
<dbReference type="AlphaFoldDB" id="A0A6J2VU51"/>
<dbReference type="Gene3D" id="1.10.8.1080">
    <property type="match status" value="1"/>
</dbReference>
<evidence type="ECO:0000259" key="2">
    <source>
        <dbReference type="PROSITE" id="PS51464"/>
    </source>
</evidence>
<dbReference type="GO" id="GO:0009750">
    <property type="term" value="P:response to fructose"/>
    <property type="evidence" value="ECO:0007669"/>
    <property type="project" value="TreeGrafter"/>
</dbReference>
<dbReference type="Proteomes" id="UP000504632">
    <property type="component" value="Chromosome 1"/>
</dbReference>
<organism evidence="3 4">
    <name type="scientific">Chanos chanos</name>
    <name type="common">Milkfish</name>
    <name type="synonym">Mugil chanos</name>
    <dbReference type="NCBI Taxonomy" id="29144"/>
    <lineage>
        <taxon>Eukaryota</taxon>
        <taxon>Metazoa</taxon>
        <taxon>Chordata</taxon>
        <taxon>Craniata</taxon>
        <taxon>Vertebrata</taxon>
        <taxon>Euteleostomi</taxon>
        <taxon>Actinopterygii</taxon>
        <taxon>Neopterygii</taxon>
        <taxon>Teleostei</taxon>
        <taxon>Ostariophysi</taxon>
        <taxon>Gonorynchiformes</taxon>
        <taxon>Chanidae</taxon>
        <taxon>Chanos</taxon>
    </lineage>
</organism>
<protein>
    <submittedName>
        <fullName evidence="4">Glucokinase regulatory protein</fullName>
    </submittedName>
</protein>
<dbReference type="Pfam" id="PF20741">
    <property type="entry name" value="GKRP-like_C"/>
    <property type="match status" value="1"/>
</dbReference>
<dbReference type="GO" id="GO:1901135">
    <property type="term" value="P:carbohydrate derivative metabolic process"/>
    <property type="evidence" value="ECO:0007669"/>
    <property type="project" value="InterPro"/>
</dbReference>
<dbReference type="InterPro" id="IPR040190">
    <property type="entry name" value="MURQ/GCKR"/>
</dbReference>
<dbReference type="RefSeq" id="XP_030635264.1">
    <property type="nucleotide sequence ID" value="XM_030779404.1"/>
</dbReference>
<evidence type="ECO:0000313" key="3">
    <source>
        <dbReference type="Proteomes" id="UP000504632"/>
    </source>
</evidence>
<proteinExistence type="predicted"/>
<dbReference type="InterPro" id="IPR054017">
    <property type="entry name" value="GKRP_SIS_2"/>
</dbReference>
<dbReference type="Pfam" id="PF22198">
    <property type="entry name" value="GKRP_SIS_2"/>
    <property type="match status" value="1"/>
</dbReference>
<dbReference type="SUPFAM" id="SSF53697">
    <property type="entry name" value="SIS domain"/>
    <property type="match status" value="2"/>
</dbReference>
<sequence length="571" mass="63519">MLEAPKTEMRQWELSSFEPSLPVTEKSNPITRDIDRANTEQIVHMLEECDKELFEEGWHTDSVYKRLKNPSVIQTMVDLAKNVESILKEPNSLIIMSGCGTSGRIAFLLATSFNSMLKDLQQKEICSYIIAGGDMALLTSQEAPEDSPILGADILDKAREGKKHVLFIGISCGLSAPFVAGQLDFCLNCDVFTPVLIGFNPVHMARAEPIRDWPLNFKRVAEKMMEKQDSQKAFILNPAVGPEAISGSSRMKGGSATKMLLETVLWAGLNAAYNRREITPAAMLAQIKMYERAHEFTYSQREKIAVLVEKAGLSLKGKGHVYYVGWKTLGIIGIIDASECVPTFGAGSEDIRGFIYNGFQEMKNEEGDLSSMGSQFRIDHRDFVNVILPTLSKHDTVIFLFTVNDDLNEVKELASQVKGKTSNLHALTHDCVGNSVPNQQWEISTKWSLNAISTGAHILKGKVYRNYMIDLKVTNSKLYRRAIHILQCFTSCSMVQCETALLKAVYDVEELTTEIISADVSKHTEVANTRDRVIPTALVMLQCGCSVKEARSRLNNYSVVRDAVDSLLSVK</sequence>
<dbReference type="Gene3D" id="3.40.50.12620">
    <property type="match status" value="1"/>
</dbReference>